<accession>A0A520MSE3</accession>
<proteinExistence type="inferred from homology"/>
<evidence type="ECO:0000256" key="5">
    <source>
        <dbReference type="ARBA" id="ARBA00023004"/>
    </source>
</evidence>
<organism evidence="8 9">
    <name type="scientific">SAR86 cluster bacterium</name>
    <dbReference type="NCBI Taxonomy" id="2030880"/>
    <lineage>
        <taxon>Bacteria</taxon>
        <taxon>Pseudomonadati</taxon>
        <taxon>Pseudomonadota</taxon>
        <taxon>Gammaproteobacteria</taxon>
        <taxon>SAR86 cluster</taxon>
    </lineage>
</organism>
<keyword evidence="6" id="KW-0472">Membrane</keyword>
<dbReference type="InterPro" id="IPR051263">
    <property type="entry name" value="C-type_cytochrome_biogenesis"/>
</dbReference>
<feature type="transmembrane region" description="Helical" evidence="6">
    <location>
        <begin position="100"/>
        <end position="119"/>
    </location>
</feature>
<dbReference type="Proteomes" id="UP000315498">
    <property type="component" value="Unassembled WGS sequence"/>
</dbReference>
<evidence type="ECO:0000259" key="7">
    <source>
        <dbReference type="Pfam" id="PF03918"/>
    </source>
</evidence>
<comment type="function">
    <text evidence="6">Possible subunit of a heme lyase.</text>
</comment>
<keyword evidence="3 6" id="KW-0479">Metal-binding</keyword>
<feature type="chain" id="PRO_5022258454" description="Cytochrome c-type biogenesis protein" evidence="6">
    <location>
        <begin position="18"/>
        <end position="122"/>
    </location>
</feature>
<reference evidence="8 9" key="1">
    <citation type="submission" date="2019-02" db="EMBL/GenBank/DDBJ databases">
        <title>Prokaryotic population dynamics and viral predation in marine succession experiment using metagenomics: the confinement effect.</title>
        <authorList>
            <person name="Haro-Moreno J.M."/>
            <person name="Rodriguez-Valera F."/>
            <person name="Lopez-Perez M."/>
        </authorList>
    </citation>
    <scope>NUCLEOTIDE SEQUENCE [LARGE SCALE GENOMIC DNA]</scope>
    <source>
        <strain evidence="8">MED-G161</strain>
    </source>
</reference>
<evidence type="ECO:0000256" key="2">
    <source>
        <dbReference type="ARBA" id="ARBA00022617"/>
    </source>
</evidence>
<dbReference type="PANTHER" id="PTHR47870:SF4">
    <property type="entry name" value="CYTOCHROME C-TYPE BIOGENESIS PROTEIN CYCH"/>
    <property type="match status" value="1"/>
</dbReference>
<dbReference type="GO" id="GO:0046872">
    <property type="term" value="F:metal ion binding"/>
    <property type="evidence" value="ECO:0007669"/>
    <property type="project" value="UniProtKB-KW"/>
</dbReference>
<feature type="signal peptide" evidence="6">
    <location>
        <begin position="1"/>
        <end position="17"/>
    </location>
</feature>
<evidence type="ECO:0000313" key="9">
    <source>
        <dbReference type="Proteomes" id="UP000315498"/>
    </source>
</evidence>
<evidence type="ECO:0000256" key="1">
    <source>
        <dbReference type="ARBA" id="ARBA00010342"/>
    </source>
</evidence>
<keyword evidence="4 6" id="KW-0732">Signal</keyword>
<comment type="caution">
    <text evidence="8">The sequence shown here is derived from an EMBL/GenBank/DDBJ whole genome shotgun (WGS) entry which is preliminary data.</text>
</comment>
<dbReference type="GO" id="GO:0005886">
    <property type="term" value="C:plasma membrane"/>
    <property type="evidence" value="ECO:0007669"/>
    <property type="project" value="TreeGrafter"/>
</dbReference>
<sequence length="122" mass="14569">MKYLRFFILFLCMNLCADTLYNFENEKDEARFNNLIKDIRCPKCISGSLSSSNAPISEDLKLKIVEMIKEDKTDEEIKKYVSIRFGKESLYEPELNKQTYFLWYSPFILLFFALSFFILRNK</sequence>
<keyword evidence="6" id="KW-1133">Transmembrane helix</keyword>
<name>A0A520MSE3_9GAMM</name>
<dbReference type="Gene3D" id="1.10.8.640">
    <property type="entry name" value="Cytochrome C biogenesis protein"/>
    <property type="match status" value="1"/>
</dbReference>
<dbReference type="InterPro" id="IPR038297">
    <property type="entry name" value="CcmH/CycL/NrfF/Ccl2_sf"/>
</dbReference>
<keyword evidence="6" id="KW-0812">Transmembrane</keyword>
<evidence type="ECO:0000256" key="3">
    <source>
        <dbReference type="ARBA" id="ARBA00022723"/>
    </source>
</evidence>
<dbReference type="CDD" id="cd16378">
    <property type="entry name" value="CcmH_N"/>
    <property type="match status" value="1"/>
</dbReference>
<gene>
    <name evidence="8" type="ORF">EVA94_03000</name>
</gene>
<dbReference type="InterPro" id="IPR005616">
    <property type="entry name" value="CcmH/CycL/Ccl2/NrfF_N"/>
</dbReference>
<evidence type="ECO:0000256" key="4">
    <source>
        <dbReference type="ARBA" id="ARBA00022729"/>
    </source>
</evidence>
<evidence type="ECO:0000313" key="8">
    <source>
        <dbReference type="EMBL" id="RZO24133.1"/>
    </source>
</evidence>
<keyword evidence="5 6" id="KW-0408">Iron</keyword>
<dbReference type="PANTHER" id="PTHR47870">
    <property type="entry name" value="CYTOCHROME C-TYPE BIOGENESIS PROTEIN CCMH"/>
    <property type="match status" value="1"/>
</dbReference>
<protein>
    <recommendedName>
        <fullName evidence="6">Cytochrome c-type biogenesis protein</fullName>
    </recommendedName>
</protein>
<evidence type="ECO:0000256" key="6">
    <source>
        <dbReference type="RuleBase" id="RU364112"/>
    </source>
</evidence>
<dbReference type="Pfam" id="PF03918">
    <property type="entry name" value="CcmH"/>
    <property type="match status" value="1"/>
</dbReference>
<feature type="domain" description="CcmH/CycL/Ccl2/NrfF N-terminal" evidence="7">
    <location>
        <begin position="8"/>
        <end position="120"/>
    </location>
</feature>
<keyword evidence="2 6" id="KW-0349">Heme</keyword>
<comment type="similarity">
    <text evidence="1 6">Belongs to the CcmH/CycL/Ccl2/NrfF family.</text>
</comment>
<dbReference type="AlphaFoldDB" id="A0A520MSE3"/>
<dbReference type="EMBL" id="SHBG01000026">
    <property type="protein sequence ID" value="RZO24133.1"/>
    <property type="molecule type" value="Genomic_DNA"/>
</dbReference>